<comment type="caution">
    <text evidence="1">The sequence shown here is derived from an EMBL/GenBank/DDBJ whole genome shotgun (WGS) entry which is preliminary data.</text>
</comment>
<name>A0A1Y5F4J7_9BACT</name>
<proteinExistence type="predicted"/>
<dbReference type="InterPro" id="IPR010870">
    <property type="entry name" value="Porin_O/P"/>
</dbReference>
<accession>A0A1Y5F4J7</accession>
<dbReference type="SUPFAM" id="SSF56935">
    <property type="entry name" value="Porins"/>
    <property type="match status" value="1"/>
</dbReference>
<reference evidence="2" key="1">
    <citation type="journal article" date="2017" name="Proc. Natl. Acad. Sci. U.S.A.">
        <title>Simulation of Deepwater Horizon oil plume reveals substrate specialization within a complex community of hydrocarbon-degraders.</title>
        <authorList>
            <person name="Hu P."/>
            <person name="Dubinsky E.A."/>
            <person name="Probst A.J."/>
            <person name="Wang J."/>
            <person name="Sieber C.M.K."/>
            <person name="Tom L.M."/>
            <person name="Gardinali P."/>
            <person name="Banfield J.F."/>
            <person name="Atlas R.M."/>
            <person name="Andersen G.L."/>
        </authorList>
    </citation>
    <scope>NUCLEOTIDE SEQUENCE [LARGE SCALE GENOMIC DNA]</scope>
</reference>
<dbReference type="Gene3D" id="2.40.160.10">
    <property type="entry name" value="Porin"/>
    <property type="match status" value="1"/>
</dbReference>
<dbReference type="EMBL" id="MAAO01000008">
    <property type="protein sequence ID" value="OUR95508.1"/>
    <property type="molecule type" value="Genomic_DNA"/>
</dbReference>
<evidence type="ECO:0000313" key="2">
    <source>
        <dbReference type="Proteomes" id="UP000196531"/>
    </source>
</evidence>
<dbReference type="AlphaFoldDB" id="A0A1Y5F4J7"/>
<dbReference type="Pfam" id="PF07396">
    <property type="entry name" value="Porin_O_P"/>
    <property type="match status" value="1"/>
</dbReference>
<organism evidence="1 2">
    <name type="scientific">Halobacteriovorax marinus</name>
    <dbReference type="NCBI Taxonomy" id="97084"/>
    <lineage>
        <taxon>Bacteria</taxon>
        <taxon>Pseudomonadati</taxon>
        <taxon>Bdellovibrionota</taxon>
        <taxon>Bacteriovoracia</taxon>
        <taxon>Bacteriovoracales</taxon>
        <taxon>Halobacteriovoraceae</taxon>
        <taxon>Halobacteriovorax</taxon>
    </lineage>
</organism>
<evidence type="ECO:0000313" key="1">
    <source>
        <dbReference type="EMBL" id="OUR95508.1"/>
    </source>
</evidence>
<evidence type="ECO:0008006" key="3">
    <source>
        <dbReference type="Google" id="ProtNLM"/>
    </source>
</evidence>
<dbReference type="InterPro" id="IPR023614">
    <property type="entry name" value="Porin_dom_sf"/>
</dbReference>
<gene>
    <name evidence="1" type="ORF">A9Q84_16885</name>
</gene>
<protein>
    <recommendedName>
        <fullName evidence="3">Porin domain-containing protein</fullName>
    </recommendedName>
</protein>
<sequence length="348" mass="38945">METLLKIKKKLGIFIWIILLSPTVFANHQLVLEGRLDYVSTDNDTTKTGNPNTTSFTIPYFFTAIKGTANDKFDYFIKLNFSKVHASKNNTDNTTDFLQAVRIDHKLNKNLTFQLGKQFTGVGGFENDYSASSVYEYSLTSDGPVSFPVYETGISAHWTGIKDQTLILTLLNADKATTGGGSNSQRNISLGLLWYGNLFDKMLSTNFSYTYKPTSRTNGATDTYLSLGSRFTLGKVYFEIDYLDFETEKSSSGNTDETATSLVGKINFNFMEKHNTFIKYADSEYKLAGTKDYEQNLLVLAYEYEVIKDFIYSASYTSKDISPVAGSSTTASTINSIRFAIAYEFQAL</sequence>
<dbReference type="Proteomes" id="UP000196531">
    <property type="component" value="Unassembled WGS sequence"/>
</dbReference>